<evidence type="ECO:0000313" key="3">
    <source>
        <dbReference type="Proteomes" id="UP001432027"/>
    </source>
</evidence>
<evidence type="ECO:0008006" key="4">
    <source>
        <dbReference type="Google" id="ProtNLM"/>
    </source>
</evidence>
<feature type="non-terminal residue" evidence="2">
    <location>
        <position position="1"/>
    </location>
</feature>
<accession>A0AAV5U713</accession>
<keyword evidence="3" id="KW-1185">Reference proteome</keyword>
<protein>
    <recommendedName>
        <fullName evidence="4">BLOC-1-related complex subunit 5</fullName>
    </recommendedName>
</protein>
<gene>
    <name evidence="2" type="ORF">PENTCL1PPCAC_24746</name>
</gene>
<dbReference type="Proteomes" id="UP001432027">
    <property type="component" value="Unassembled WGS sequence"/>
</dbReference>
<proteinExistence type="predicted"/>
<comment type="caution">
    <text evidence="2">The sequence shown here is derived from an EMBL/GenBank/DDBJ whole genome shotgun (WGS) entry which is preliminary data.</text>
</comment>
<dbReference type="EMBL" id="BTSX01000005">
    <property type="protein sequence ID" value="GMT02572.1"/>
    <property type="molecule type" value="Genomic_DNA"/>
</dbReference>
<organism evidence="2 3">
    <name type="scientific">Pristionchus entomophagus</name>
    <dbReference type="NCBI Taxonomy" id="358040"/>
    <lineage>
        <taxon>Eukaryota</taxon>
        <taxon>Metazoa</taxon>
        <taxon>Ecdysozoa</taxon>
        <taxon>Nematoda</taxon>
        <taxon>Chromadorea</taxon>
        <taxon>Rhabditida</taxon>
        <taxon>Rhabditina</taxon>
        <taxon>Diplogasteromorpha</taxon>
        <taxon>Diplogasteroidea</taxon>
        <taxon>Neodiplogasteridae</taxon>
        <taxon>Pristionchus</taxon>
    </lineage>
</organism>
<evidence type="ECO:0000256" key="1">
    <source>
        <dbReference type="SAM" id="MobiDB-lite"/>
    </source>
</evidence>
<feature type="compositionally biased region" description="Polar residues" evidence="1">
    <location>
        <begin position="72"/>
        <end position="84"/>
    </location>
</feature>
<dbReference type="AlphaFoldDB" id="A0AAV5U713"/>
<reference evidence="2" key="1">
    <citation type="submission" date="2023-10" db="EMBL/GenBank/DDBJ databases">
        <title>Genome assembly of Pristionchus species.</title>
        <authorList>
            <person name="Yoshida K."/>
            <person name="Sommer R.J."/>
        </authorList>
    </citation>
    <scope>NUCLEOTIDE SEQUENCE</scope>
    <source>
        <strain evidence="2">RS0144</strain>
    </source>
</reference>
<feature type="compositionally biased region" description="Polar residues" evidence="1">
    <location>
        <begin position="50"/>
        <end position="59"/>
    </location>
</feature>
<name>A0AAV5U713_9BILA</name>
<evidence type="ECO:0000313" key="2">
    <source>
        <dbReference type="EMBL" id="GMT02572.1"/>
    </source>
</evidence>
<feature type="region of interest" description="Disordered" evidence="1">
    <location>
        <begin position="47"/>
        <end position="84"/>
    </location>
</feature>
<sequence length="84" mass="9716">QYLKETQTSLRSNVEEVRSRPLLGHPLAKLIHHVRDIAQLPIEMADDSDTQTVRSSTHLQGHRQHFARPLQPKTSSRSSRLNRR</sequence>